<name>A0A3B0CBH9_9BACL</name>
<organism evidence="1 2">
    <name type="scientific">Paenibacillus ginsengarvi</name>
    <dbReference type="NCBI Taxonomy" id="400777"/>
    <lineage>
        <taxon>Bacteria</taxon>
        <taxon>Bacillati</taxon>
        <taxon>Bacillota</taxon>
        <taxon>Bacilli</taxon>
        <taxon>Bacillales</taxon>
        <taxon>Paenibacillaceae</taxon>
        <taxon>Paenibacillus</taxon>
    </lineage>
</organism>
<sequence>MNGTARHYFARGNTARGAHFLYGSAFQGLSKLVLLQGPSGTGKSTAIERLAYELIAQGQSIQLFHSPIQPNDLDALIATDLNIGVADANACEGLPLTESAAIVRLDFGQAVNYDAIAADNGERIDALREQLVDAYSKAYGTFAEALRIHDDWEKVYIASMNFQKADQVAKELAQTLFAEPPGKNAVIRHLFFGAATPKGAVDHIQNLTASLDKRIFIKGRPGSGKSTMLKYLARAAETSGFDAEVFHCGFDPNSLDMLIFPELRTAIFDSTAPHEYFPDRRGDVILDMYERTMLPGTDERYADEIEPLRQRYSQKMKEATAFLGEAQKFDARIKEFYTEATDFSLVRTLQTQLEREFIQS</sequence>
<evidence type="ECO:0000313" key="2">
    <source>
        <dbReference type="Proteomes" id="UP000282311"/>
    </source>
</evidence>
<evidence type="ECO:0000313" key="1">
    <source>
        <dbReference type="EMBL" id="RKN83795.1"/>
    </source>
</evidence>
<dbReference type="SUPFAM" id="SSF52540">
    <property type="entry name" value="P-loop containing nucleoside triphosphate hydrolases"/>
    <property type="match status" value="3"/>
</dbReference>
<keyword evidence="2" id="KW-1185">Reference proteome</keyword>
<dbReference type="OrthoDB" id="9781752at2"/>
<dbReference type="Proteomes" id="UP000282311">
    <property type="component" value="Unassembled WGS sequence"/>
</dbReference>
<dbReference type="InterPro" id="IPR027417">
    <property type="entry name" value="P-loop_NTPase"/>
</dbReference>
<accession>A0A3B0CBH9</accession>
<dbReference type="RefSeq" id="WP_120748339.1">
    <property type="nucleotide sequence ID" value="NZ_RBAH01000011.1"/>
</dbReference>
<protein>
    <recommendedName>
        <fullName evidence="3">NACHT domain-containing protein</fullName>
    </recommendedName>
</protein>
<reference evidence="1 2" key="1">
    <citation type="journal article" date="2007" name="Int. J. Syst. Evol. Microbiol.">
        <title>Paenibacillus ginsengarvi sp. nov., isolated from soil from ginseng cultivation.</title>
        <authorList>
            <person name="Yoon M.H."/>
            <person name="Ten L.N."/>
            <person name="Im W.T."/>
        </authorList>
    </citation>
    <scope>NUCLEOTIDE SEQUENCE [LARGE SCALE GENOMIC DNA]</scope>
    <source>
        <strain evidence="1 2">KCTC 13059</strain>
    </source>
</reference>
<proteinExistence type="predicted"/>
<dbReference type="EMBL" id="RBAH01000011">
    <property type="protein sequence ID" value="RKN83795.1"/>
    <property type="molecule type" value="Genomic_DNA"/>
</dbReference>
<dbReference type="Gene3D" id="3.40.50.300">
    <property type="entry name" value="P-loop containing nucleotide triphosphate hydrolases"/>
    <property type="match status" value="1"/>
</dbReference>
<evidence type="ECO:0008006" key="3">
    <source>
        <dbReference type="Google" id="ProtNLM"/>
    </source>
</evidence>
<comment type="caution">
    <text evidence="1">The sequence shown here is derived from an EMBL/GenBank/DDBJ whole genome shotgun (WGS) entry which is preliminary data.</text>
</comment>
<dbReference type="AlphaFoldDB" id="A0A3B0CBH9"/>
<gene>
    <name evidence="1" type="ORF">D7M11_16500</name>
</gene>